<evidence type="ECO:0008006" key="4">
    <source>
        <dbReference type="Google" id="ProtNLM"/>
    </source>
</evidence>
<evidence type="ECO:0000256" key="1">
    <source>
        <dbReference type="SAM" id="Phobius"/>
    </source>
</evidence>
<dbReference type="AlphaFoldDB" id="A0A1F4U7F3"/>
<dbReference type="Proteomes" id="UP000179242">
    <property type="component" value="Unassembled WGS sequence"/>
</dbReference>
<organism evidence="2 3">
    <name type="scientific">candidate division WOR-1 bacterium RIFOXYC2_FULL_46_14</name>
    <dbReference type="NCBI Taxonomy" id="1802587"/>
    <lineage>
        <taxon>Bacteria</taxon>
        <taxon>Bacillati</taxon>
        <taxon>Saganbacteria</taxon>
    </lineage>
</organism>
<proteinExistence type="predicted"/>
<comment type="caution">
    <text evidence="2">The sequence shown here is derived from an EMBL/GenBank/DDBJ whole genome shotgun (WGS) entry which is preliminary data.</text>
</comment>
<protein>
    <recommendedName>
        <fullName evidence="4">Type II secretion system protein GspI C-terminal domain-containing protein</fullName>
    </recommendedName>
</protein>
<evidence type="ECO:0000313" key="3">
    <source>
        <dbReference type="Proteomes" id="UP000179242"/>
    </source>
</evidence>
<keyword evidence="1" id="KW-1133">Transmembrane helix</keyword>
<keyword evidence="1" id="KW-0812">Transmembrane</keyword>
<dbReference type="InterPro" id="IPR012902">
    <property type="entry name" value="N_methyl_site"/>
</dbReference>
<feature type="transmembrane region" description="Helical" evidence="1">
    <location>
        <begin position="7"/>
        <end position="28"/>
    </location>
</feature>
<evidence type="ECO:0000313" key="2">
    <source>
        <dbReference type="EMBL" id="OGC40886.1"/>
    </source>
</evidence>
<dbReference type="NCBIfam" id="TIGR02532">
    <property type="entry name" value="IV_pilin_GFxxxE"/>
    <property type="match status" value="1"/>
</dbReference>
<reference evidence="2 3" key="1">
    <citation type="journal article" date="2016" name="Nat. Commun.">
        <title>Thousands of microbial genomes shed light on interconnected biogeochemical processes in an aquifer system.</title>
        <authorList>
            <person name="Anantharaman K."/>
            <person name="Brown C.T."/>
            <person name="Hug L.A."/>
            <person name="Sharon I."/>
            <person name="Castelle C.J."/>
            <person name="Probst A.J."/>
            <person name="Thomas B.C."/>
            <person name="Singh A."/>
            <person name="Wilkins M.J."/>
            <person name="Karaoz U."/>
            <person name="Brodie E.L."/>
            <person name="Williams K.H."/>
            <person name="Hubbard S.S."/>
            <person name="Banfield J.F."/>
        </authorList>
    </citation>
    <scope>NUCLEOTIDE SEQUENCE [LARGE SCALE GENOMIC DNA]</scope>
</reference>
<accession>A0A1F4U7F3</accession>
<keyword evidence="1" id="KW-0472">Membrane</keyword>
<dbReference type="EMBL" id="MEUJ01000002">
    <property type="protein sequence ID" value="OGC40886.1"/>
    <property type="molecule type" value="Genomic_DNA"/>
</dbReference>
<gene>
    <name evidence="2" type="ORF">A2438_01160</name>
</gene>
<sequence length="136" mass="15073">MKGQKRGFTLVEIIISIGIISIAFYTLISVFGDTTFKNVGSQQLLTAEFLAEQAMEEFTAEGKDWNTDLISREATGFGGEFSDFYNRVNVVCVDLSDLNQPAAVQPTNYKRIEVIVTGEALSVPIKLVTLKVRYNP</sequence>
<name>A0A1F4U7F3_UNCSA</name>
<dbReference type="Pfam" id="PF07963">
    <property type="entry name" value="N_methyl"/>
    <property type="match status" value="1"/>
</dbReference>